<proteinExistence type="predicted"/>
<evidence type="ECO:0000313" key="2">
    <source>
        <dbReference type="Proteomes" id="UP001314181"/>
    </source>
</evidence>
<name>A0ABP0ESL0_9RICK</name>
<sequence>MLITTQENRLEKQPLNLQNQQIKREANRLKALQKKFLKTIQFLTQLANKTK</sequence>
<gene>
    <name evidence="1" type="ORF">CAXC1_240009</name>
</gene>
<accession>A0ABP0ESL0</accession>
<keyword evidence="2" id="KW-1185">Reference proteome</keyword>
<organism evidence="1 2">
    <name type="scientific">Candidatus Xenohaliotis californiensis</name>
    <dbReference type="NCBI Taxonomy" id="84677"/>
    <lineage>
        <taxon>Bacteria</taxon>
        <taxon>Pseudomonadati</taxon>
        <taxon>Pseudomonadota</taxon>
        <taxon>Alphaproteobacteria</taxon>
        <taxon>Rickettsiales</taxon>
        <taxon>Anaplasmataceae</taxon>
        <taxon>Candidatus Xenohaliotis</taxon>
    </lineage>
</organism>
<evidence type="ECO:0000313" key="1">
    <source>
        <dbReference type="EMBL" id="CAK8162851.1"/>
    </source>
</evidence>
<dbReference type="Proteomes" id="UP001314181">
    <property type="component" value="Unassembled WGS sequence"/>
</dbReference>
<dbReference type="EMBL" id="CAWVOK010000016">
    <property type="protein sequence ID" value="CAK8162851.1"/>
    <property type="molecule type" value="Genomic_DNA"/>
</dbReference>
<protein>
    <submittedName>
        <fullName evidence="1">Uncharacterized protein</fullName>
    </submittedName>
</protein>
<reference evidence="1 2" key="1">
    <citation type="submission" date="2024-01" db="EMBL/GenBank/DDBJ databases">
        <authorList>
            <person name="Kunselman E."/>
        </authorList>
    </citation>
    <scope>NUCLEOTIDE SEQUENCE [LARGE SCALE GENOMIC DNA]</scope>
    <source>
        <strain evidence="1">2 abalone samples</strain>
    </source>
</reference>
<comment type="caution">
    <text evidence="1">The sequence shown here is derived from an EMBL/GenBank/DDBJ whole genome shotgun (WGS) entry which is preliminary data.</text>
</comment>